<keyword evidence="3" id="KW-0687">Ribonucleoprotein</keyword>
<sequence length="91" mass="10406">MEDRPPRCIHVYNKQGIGYIVEKGYIGLKQQQVSKVSKFDSNNLVLVDDNGIPLGTRIQVPIPRILRMKMKETRSKGTDYTKLIAITSRFV</sequence>
<dbReference type="GO" id="GO:0005840">
    <property type="term" value="C:ribosome"/>
    <property type="evidence" value="ECO:0007669"/>
    <property type="project" value="UniProtKB-KW"/>
</dbReference>
<dbReference type="GO" id="GO:0006412">
    <property type="term" value="P:translation"/>
    <property type="evidence" value="ECO:0007669"/>
    <property type="project" value="InterPro"/>
</dbReference>
<keyword evidence="2 4" id="KW-0689">Ribosomal protein</keyword>
<keyword evidence="5" id="KW-1185">Reference proteome</keyword>
<dbReference type="SUPFAM" id="SSF50193">
    <property type="entry name" value="Ribosomal protein L14"/>
    <property type="match status" value="1"/>
</dbReference>
<dbReference type="InterPro" id="IPR036853">
    <property type="entry name" value="Ribosomal_uL14_sf"/>
</dbReference>
<gene>
    <name evidence="4" type="ORF">ALC57_18563</name>
</gene>
<dbReference type="STRING" id="471704.A0A151IRL6"/>
<evidence type="ECO:0000256" key="3">
    <source>
        <dbReference type="ARBA" id="ARBA00023274"/>
    </source>
</evidence>
<protein>
    <submittedName>
        <fullName evidence="4">39S ribosomal protein L14, mitochondrial</fullName>
    </submittedName>
</protein>
<dbReference type="Proteomes" id="UP000078492">
    <property type="component" value="Unassembled WGS sequence"/>
</dbReference>
<dbReference type="EMBL" id="KQ981124">
    <property type="protein sequence ID" value="KYN09332.1"/>
    <property type="molecule type" value="Genomic_DNA"/>
</dbReference>
<dbReference type="Gene3D" id="2.40.150.20">
    <property type="entry name" value="Ribosomal protein L14"/>
    <property type="match status" value="1"/>
</dbReference>
<dbReference type="InterPro" id="IPR000218">
    <property type="entry name" value="Ribosomal_uL14"/>
</dbReference>
<evidence type="ECO:0000256" key="1">
    <source>
        <dbReference type="ARBA" id="ARBA00010745"/>
    </source>
</evidence>
<evidence type="ECO:0000313" key="4">
    <source>
        <dbReference type="EMBL" id="KYN09332.1"/>
    </source>
</evidence>
<evidence type="ECO:0000313" key="5">
    <source>
        <dbReference type="Proteomes" id="UP000078492"/>
    </source>
</evidence>
<accession>A0A151IRL6</accession>
<dbReference type="SMART" id="SM01374">
    <property type="entry name" value="Ribosomal_L14"/>
    <property type="match status" value="1"/>
</dbReference>
<dbReference type="GO" id="GO:0003735">
    <property type="term" value="F:structural constituent of ribosome"/>
    <property type="evidence" value="ECO:0007669"/>
    <property type="project" value="InterPro"/>
</dbReference>
<dbReference type="GO" id="GO:1990904">
    <property type="term" value="C:ribonucleoprotein complex"/>
    <property type="evidence" value="ECO:0007669"/>
    <property type="project" value="UniProtKB-KW"/>
</dbReference>
<evidence type="ECO:0000256" key="2">
    <source>
        <dbReference type="ARBA" id="ARBA00022980"/>
    </source>
</evidence>
<reference evidence="4 5" key="1">
    <citation type="submission" date="2015-09" db="EMBL/GenBank/DDBJ databases">
        <title>Trachymyrmex cornetzi WGS genome.</title>
        <authorList>
            <person name="Nygaard S."/>
            <person name="Hu H."/>
            <person name="Boomsma J."/>
            <person name="Zhang G."/>
        </authorList>
    </citation>
    <scope>NUCLEOTIDE SEQUENCE [LARGE SCALE GENOMIC DNA]</scope>
    <source>
        <strain evidence="4">Tcor2-1</strain>
        <tissue evidence="4">Whole body</tissue>
    </source>
</reference>
<dbReference type="AlphaFoldDB" id="A0A151IRL6"/>
<comment type="similarity">
    <text evidence="1">Belongs to the universal ribosomal protein uL14 family.</text>
</comment>
<dbReference type="Pfam" id="PF00238">
    <property type="entry name" value="Ribosomal_L14"/>
    <property type="match status" value="1"/>
</dbReference>
<organism evidence="4 5">
    <name type="scientific">Trachymyrmex cornetzi</name>
    <dbReference type="NCBI Taxonomy" id="471704"/>
    <lineage>
        <taxon>Eukaryota</taxon>
        <taxon>Metazoa</taxon>
        <taxon>Ecdysozoa</taxon>
        <taxon>Arthropoda</taxon>
        <taxon>Hexapoda</taxon>
        <taxon>Insecta</taxon>
        <taxon>Pterygota</taxon>
        <taxon>Neoptera</taxon>
        <taxon>Endopterygota</taxon>
        <taxon>Hymenoptera</taxon>
        <taxon>Apocrita</taxon>
        <taxon>Aculeata</taxon>
        <taxon>Formicoidea</taxon>
        <taxon>Formicidae</taxon>
        <taxon>Myrmicinae</taxon>
        <taxon>Trachymyrmex</taxon>
    </lineage>
</organism>
<proteinExistence type="inferred from homology"/>
<name>A0A151IRL6_9HYME</name>